<evidence type="ECO:0000256" key="3">
    <source>
        <dbReference type="SAM" id="MobiDB-lite"/>
    </source>
</evidence>
<organism evidence="5 6">
    <name type="scientific">Nocardioides deserti</name>
    <dbReference type="NCBI Taxonomy" id="1588644"/>
    <lineage>
        <taxon>Bacteria</taxon>
        <taxon>Bacillati</taxon>
        <taxon>Actinomycetota</taxon>
        <taxon>Actinomycetes</taxon>
        <taxon>Propionibacteriales</taxon>
        <taxon>Nocardioidaceae</taxon>
        <taxon>Nocardioides</taxon>
    </lineage>
</organism>
<name>A0ABR6UCR0_9ACTN</name>
<keyword evidence="1 2" id="KW-0238">DNA-binding</keyword>
<comment type="caution">
    <text evidence="5">The sequence shown here is derived from an EMBL/GenBank/DDBJ whole genome shotgun (WGS) entry which is preliminary data.</text>
</comment>
<proteinExistence type="predicted"/>
<dbReference type="RefSeq" id="WP_186347414.1">
    <property type="nucleotide sequence ID" value="NZ_BMMR01000001.1"/>
</dbReference>
<dbReference type="EMBL" id="JACMYC010000018">
    <property type="protein sequence ID" value="MBC2962234.1"/>
    <property type="molecule type" value="Genomic_DNA"/>
</dbReference>
<feature type="region of interest" description="Disordered" evidence="3">
    <location>
        <begin position="1"/>
        <end position="26"/>
    </location>
</feature>
<reference evidence="5 6" key="1">
    <citation type="submission" date="2020-08" db="EMBL/GenBank/DDBJ databases">
        <title>novel species in genus Nocardioides.</title>
        <authorList>
            <person name="Zhang G."/>
        </authorList>
    </citation>
    <scope>NUCLEOTIDE SEQUENCE [LARGE SCALE GENOMIC DNA]</scope>
    <source>
        <strain evidence="5 6">SC8A-24</strain>
    </source>
</reference>
<evidence type="ECO:0000256" key="2">
    <source>
        <dbReference type="PROSITE-ProRule" id="PRU00335"/>
    </source>
</evidence>
<dbReference type="Proteomes" id="UP000604001">
    <property type="component" value="Unassembled WGS sequence"/>
</dbReference>
<dbReference type="PANTHER" id="PTHR30055">
    <property type="entry name" value="HTH-TYPE TRANSCRIPTIONAL REGULATOR RUTR"/>
    <property type="match status" value="1"/>
</dbReference>
<feature type="domain" description="HTH tetR-type" evidence="4">
    <location>
        <begin position="29"/>
        <end position="89"/>
    </location>
</feature>
<dbReference type="InterPro" id="IPR009057">
    <property type="entry name" value="Homeodomain-like_sf"/>
</dbReference>
<accession>A0ABR6UCR0</accession>
<evidence type="ECO:0000256" key="1">
    <source>
        <dbReference type="ARBA" id="ARBA00023125"/>
    </source>
</evidence>
<dbReference type="Pfam" id="PF00440">
    <property type="entry name" value="TetR_N"/>
    <property type="match status" value="1"/>
</dbReference>
<dbReference type="PROSITE" id="PS50977">
    <property type="entry name" value="HTH_TETR_2"/>
    <property type="match status" value="1"/>
</dbReference>
<keyword evidence="6" id="KW-1185">Reference proteome</keyword>
<dbReference type="PANTHER" id="PTHR30055:SF209">
    <property type="entry name" value="POSSIBLE TRANSCRIPTIONAL REGULATORY PROTEIN (PROBABLY TETR-FAMILY)"/>
    <property type="match status" value="1"/>
</dbReference>
<gene>
    <name evidence="5" type="ORF">H7344_18240</name>
</gene>
<evidence type="ECO:0000259" key="4">
    <source>
        <dbReference type="PROSITE" id="PS50977"/>
    </source>
</evidence>
<evidence type="ECO:0000313" key="6">
    <source>
        <dbReference type="Proteomes" id="UP000604001"/>
    </source>
</evidence>
<dbReference type="PRINTS" id="PR00455">
    <property type="entry name" value="HTHTETR"/>
</dbReference>
<dbReference type="InterPro" id="IPR001647">
    <property type="entry name" value="HTH_TetR"/>
</dbReference>
<sequence length="209" mass="22464">MTDPLSGPLPGPVLLPLLGGPPTERRDAARNREALLVAAEELVDACGVDHVTMDAVAVRAGVGKGTVFRRFESREGLMAALLDRSETVWQAAVISGPPPLGPGADPMERLLAFGRSRLETTLRHAELIRAAGRAGSRSYAAWSFTAMHVRYLLGELDVRGDLPVLATALLAPLEVPVLEQQVRVEGFPVDRVLAGWEDLARRVVRPPDA</sequence>
<protein>
    <submittedName>
        <fullName evidence="5">TetR/AcrR family transcriptional regulator</fullName>
    </submittedName>
</protein>
<dbReference type="SUPFAM" id="SSF46689">
    <property type="entry name" value="Homeodomain-like"/>
    <property type="match status" value="1"/>
</dbReference>
<dbReference type="Gene3D" id="1.10.357.10">
    <property type="entry name" value="Tetracycline Repressor, domain 2"/>
    <property type="match status" value="1"/>
</dbReference>
<dbReference type="InterPro" id="IPR050109">
    <property type="entry name" value="HTH-type_TetR-like_transc_reg"/>
</dbReference>
<feature type="DNA-binding region" description="H-T-H motif" evidence="2">
    <location>
        <begin position="52"/>
        <end position="71"/>
    </location>
</feature>
<evidence type="ECO:0000313" key="5">
    <source>
        <dbReference type="EMBL" id="MBC2962234.1"/>
    </source>
</evidence>